<comment type="similarity">
    <text evidence="2 10">Belongs to the ABC-4 integral membrane protein family. FtsX subfamily.</text>
</comment>
<feature type="transmembrane region" description="Helical" evidence="11">
    <location>
        <begin position="259"/>
        <end position="284"/>
    </location>
</feature>
<evidence type="ECO:0000256" key="1">
    <source>
        <dbReference type="ARBA" id="ARBA00004651"/>
    </source>
</evidence>
<dbReference type="Gene3D" id="3.30.70.3040">
    <property type="match status" value="1"/>
</dbReference>
<dbReference type="Pfam" id="PF18075">
    <property type="entry name" value="FtsX_ECD"/>
    <property type="match status" value="1"/>
</dbReference>
<dbReference type="GO" id="GO:0005886">
    <property type="term" value="C:plasma membrane"/>
    <property type="evidence" value="ECO:0007669"/>
    <property type="project" value="UniProtKB-SubCell"/>
</dbReference>
<comment type="caution">
    <text evidence="14">The sequence shown here is derived from an EMBL/GenBank/DDBJ whole genome shotgun (WGS) entry which is preliminary data.</text>
</comment>
<keyword evidence="5 10" id="KW-0132">Cell division</keyword>
<proteinExistence type="inferred from homology"/>
<evidence type="ECO:0000313" key="14">
    <source>
        <dbReference type="EMBL" id="KRT35893.1"/>
    </source>
</evidence>
<evidence type="ECO:0000313" key="15">
    <source>
        <dbReference type="Proteomes" id="UP000005273"/>
    </source>
</evidence>
<dbReference type="PIRSF" id="PIRSF003097">
    <property type="entry name" value="FtsX"/>
    <property type="match status" value="1"/>
</dbReference>
<dbReference type="PANTHER" id="PTHR47755:SF1">
    <property type="entry name" value="CELL DIVISION PROTEIN FTSX"/>
    <property type="match status" value="1"/>
</dbReference>
<evidence type="ECO:0000256" key="9">
    <source>
        <dbReference type="ARBA" id="ARBA00023306"/>
    </source>
</evidence>
<dbReference type="STRING" id="592015.HMPREF1705_03150"/>
<organism evidence="14 15">
    <name type="scientific">Acetomicrobium hydrogeniformans ATCC BAA-1850</name>
    <dbReference type="NCBI Taxonomy" id="592015"/>
    <lineage>
        <taxon>Bacteria</taxon>
        <taxon>Thermotogati</taxon>
        <taxon>Synergistota</taxon>
        <taxon>Synergistia</taxon>
        <taxon>Synergistales</taxon>
        <taxon>Acetomicrobiaceae</taxon>
        <taxon>Acetomicrobium</taxon>
    </lineage>
</organism>
<keyword evidence="8 10" id="KW-0472">Membrane</keyword>
<dbReference type="InterPro" id="IPR004513">
    <property type="entry name" value="FtsX"/>
</dbReference>
<evidence type="ECO:0000256" key="3">
    <source>
        <dbReference type="ARBA" id="ARBA00021907"/>
    </source>
</evidence>
<protein>
    <recommendedName>
        <fullName evidence="3 10">Cell division protein FtsX</fullName>
    </recommendedName>
</protein>
<dbReference type="Proteomes" id="UP000005273">
    <property type="component" value="Unassembled WGS sequence"/>
</dbReference>
<dbReference type="InterPro" id="IPR040690">
    <property type="entry name" value="FtsX_ECD"/>
</dbReference>
<evidence type="ECO:0000256" key="11">
    <source>
        <dbReference type="SAM" id="Phobius"/>
    </source>
</evidence>
<dbReference type="EMBL" id="ACJX03000001">
    <property type="protein sequence ID" value="KRT35893.1"/>
    <property type="molecule type" value="Genomic_DNA"/>
</dbReference>
<keyword evidence="6 11" id="KW-0812">Transmembrane</keyword>
<dbReference type="PANTHER" id="PTHR47755">
    <property type="entry name" value="CELL DIVISION PROTEIN FTSX"/>
    <property type="match status" value="1"/>
</dbReference>
<dbReference type="eggNOG" id="COG2177">
    <property type="taxonomic scope" value="Bacteria"/>
</dbReference>
<dbReference type="OrthoDB" id="9812531at2"/>
<evidence type="ECO:0000259" key="12">
    <source>
        <dbReference type="Pfam" id="PF02687"/>
    </source>
</evidence>
<evidence type="ECO:0000256" key="4">
    <source>
        <dbReference type="ARBA" id="ARBA00022475"/>
    </source>
</evidence>
<keyword evidence="9 10" id="KW-0131">Cell cycle</keyword>
<evidence type="ECO:0000256" key="8">
    <source>
        <dbReference type="ARBA" id="ARBA00023136"/>
    </source>
</evidence>
<feature type="transmembrane region" description="Helical" evidence="11">
    <location>
        <begin position="166"/>
        <end position="191"/>
    </location>
</feature>
<reference evidence="15" key="1">
    <citation type="submission" date="2012-09" db="EMBL/GenBank/DDBJ databases">
        <authorList>
            <person name="Weinstock G."/>
            <person name="Sodergren E."/>
            <person name="Clifton S."/>
            <person name="Fulton L."/>
            <person name="Fulton B."/>
            <person name="Courtney L."/>
            <person name="Fronick C."/>
            <person name="Harrison M."/>
            <person name="Strong C."/>
            <person name="Farmer C."/>
            <person name="Delehaunty K."/>
            <person name="Markovic C."/>
            <person name="Hall O."/>
            <person name="Minx P."/>
            <person name="Tomlinson C."/>
            <person name="Mitreva M."/>
            <person name="Nelson J."/>
            <person name="Hou S."/>
            <person name="Wollam A."/>
            <person name="Pepin K.H."/>
            <person name="Johnson M."/>
            <person name="Bhonagiri V."/>
            <person name="Nash W.E."/>
            <person name="Suruliraj S."/>
            <person name="Warren W."/>
            <person name="Chinwalla A."/>
            <person name="Mardis E.R."/>
            <person name="Wilson R.K."/>
        </authorList>
    </citation>
    <scope>NUCLEOTIDE SEQUENCE [LARGE SCALE GENOMIC DNA]</scope>
    <source>
        <strain evidence="15">OS1</strain>
    </source>
</reference>
<name>A0A0T5XDV1_9BACT</name>
<sequence>MATFKYIIRDTMRLLTRHFGVVLLTLLTVVAVFLAVGMSILLSVNVASLASQIESDLTVEAYLKDQEARSAVLEKLKHMPEIIEVRYISPEEALKRLDAKIGQGEQIISLLGDNPLPPSVIATVDRAENLSPVAREIEAFPEVEDVVYAGEVAERLASLAYFLNRFAMAVFLVALLTSLVIMMNTIRIALYSRREEIGVMLLVGATPSYVSLPFLLQGVILGGVGALIALFLLLRAYRWLIDVLSRVLPFFTMLDSPEISLWLFCLLVGGGVALGWLCSWTAVYKYVRRALKPR</sequence>
<gene>
    <name evidence="14" type="ORF">HMPREF1705_03150</name>
</gene>
<dbReference type="RefSeq" id="WP_009201407.1">
    <property type="nucleotide sequence ID" value="NZ_ACJX03000001.1"/>
</dbReference>
<evidence type="ECO:0000256" key="7">
    <source>
        <dbReference type="ARBA" id="ARBA00022989"/>
    </source>
</evidence>
<evidence type="ECO:0000259" key="13">
    <source>
        <dbReference type="Pfam" id="PF18075"/>
    </source>
</evidence>
<keyword evidence="15" id="KW-1185">Reference proteome</keyword>
<accession>A0A0T5XDV1</accession>
<evidence type="ECO:0000256" key="2">
    <source>
        <dbReference type="ARBA" id="ARBA00007379"/>
    </source>
</evidence>
<evidence type="ECO:0000256" key="5">
    <source>
        <dbReference type="ARBA" id="ARBA00022618"/>
    </source>
</evidence>
<evidence type="ECO:0000256" key="10">
    <source>
        <dbReference type="PIRNR" id="PIRNR003097"/>
    </source>
</evidence>
<dbReference type="AlphaFoldDB" id="A0A0T5XDV1"/>
<keyword evidence="7 11" id="KW-1133">Transmembrane helix</keyword>
<comment type="subcellular location">
    <subcellularLocation>
        <location evidence="1">Cell membrane</location>
        <topology evidence="1">Multi-pass membrane protein</topology>
    </subcellularLocation>
</comment>
<feature type="domain" description="FtsX extracellular" evidence="13">
    <location>
        <begin position="59"/>
        <end position="146"/>
    </location>
</feature>
<dbReference type="GO" id="GO:0051301">
    <property type="term" value="P:cell division"/>
    <property type="evidence" value="ECO:0007669"/>
    <property type="project" value="UniProtKB-KW"/>
</dbReference>
<feature type="domain" description="ABC3 transporter permease C-terminal" evidence="12">
    <location>
        <begin position="169"/>
        <end position="289"/>
    </location>
</feature>
<keyword evidence="4 10" id="KW-1003">Cell membrane</keyword>
<dbReference type="InterPro" id="IPR003838">
    <property type="entry name" value="ABC3_permease_C"/>
</dbReference>
<feature type="transmembrane region" description="Helical" evidence="11">
    <location>
        <begin position="212"/>
        <end position="239"/>
    </location>
</feature>
<feature type="transmembrane region" description="Helical" evidence="11">
    <location>
        <begin position="21"/>
        <end position="42"/>
    </location>
</feature>
<dbReference type="Pfam" id="PF02687">
    <property type="entry name" value="FtsX"/>
    <property type="match status" value="1"/>
</dbReference>
<evidence type="ECO:0000256" key="6">
    <source>
        <dbReference type="ARBA" id="ARBA00022692"/>
    </source>
</evidence>